<dbReference type="Pfam" id="PF12849">
    <property type="entry name" value="PBP_like_2"/>
    <property type="match status" value="1"/>
</dbReference>
<evidence type="ECO:0000259" key="6">
    <source>
        <dbReference type="Pfam" id="PF12849"/>
    </source>
</evidence>
<evidence type="ECO:0000256" key="2">
    <source>
        <dbReference type="ARBA" id="ARBA00022448"/>
    </source>
</evidence>
<dbReference type="SUPFAM" id="SSF53850">
    <property type="entry name" value="Periplasmic binding protein-like II"/>
    <property type="match status" value="1"/>
</dbReference>
<protein>
    <recommendedName>
        <fullName evidence="4">Phosphate-binding protein</fullName>
    </recommendedName>
</protein>
<sequence length="322" mass="34357">MRHERSARLQAATLVAMILVGCGGDGESPSGASATVDIDGSSTVFRISEAAREAYSAVNPNVTVVVDNHGTGGGFGHYLAGEIDIVDASRPANADEEAKAKAQGIPWTRFNVGTDGITVVVNPENQFVKSLTVAQLKAIWEPNSKVMTWKDLDPSWPARTIVFYSPDQDSGTFDFFTEVIVGKAKQQRDDVQPSSDDNTLVNGVAGDVDGLGYFGHAYFEANSNKLRAIPIQNGAAAPVMPSEATILDESYTPLSRPLFIYVKNASIRRPAVFGFLKYYLEHIEELAKKGGYVPPTSKTQEANQKALSAGGDASAPTAKDAA</sequence>
<dbReference type="PANTHER" id="PTHR30570:SF1">
    <property type="entry name" value="PHOSPHATE-BINDING PROTEIN PSTS"/>
    <property type="match status" value="1"/>
</dbReference>
<dbReference type="GO" id="GO:0006817">
    <property type="term" value="P:phosphate ion transport"/>
    <property type="evidence" value="ECO:0007669"/>
    <property type="project" value="UniProtKB-UniRule"/>
</dbReference>
<evidence type="ECO:0000256" key="1">
    <source>
        <dbReference type="ARBA" id="ARBA00008725"/>
    </source>
</evidence>
<comment type="function">
    <text evidence="4">Involved in the system for phosphate transport across the cytoplasmic membrane.</text>
</comment>
<gene>
    <name evidence="7" type="ORF">V5E97_14930</name>
</gene>
<dbReference type="RefSeq" id="WP_406700125.1">
    <property type="nucleotide sequence ID" value="NZ_CP155447.1"/>
</dbReference>
<dbReference type="NCBIfam" id="TIGR02136">
    <property type="entry name" value="ptsS_2"/>
    <property type="match status" value="1"/>
</dbReference>
<dbReference type="AlphaFoldDB" id="A0AAU7CNZ0"/>
<accession>A0AAU7CNZ0</accession>
<dbReference type="PROSITE" id="PS51257">
    <property type="entry name" value="PROKAR_LIPOPROTEIN"/>
    <property type="match status" value="1"/>
</dbReference>
<proteinExistence type="inferred from homology"/>
<dbReference type="InterPro" id="IPR011862">
    <property type="entry name" value="Phos-bd"/>
</dbReference>
<feature type="region of interest" description="Disordered" evidence="5">
    <location>
        <begin position="291"/>
        <end position="322"/>
    </location>
</feature>
<dbReference type="InterPro" id="IPR050811">
    <property type="entry name" value="Phosphate_ABC_transporter"/>
</dbReference>
<keyword evidence="4" id="KW-0592">Phosphate transport</keyword>
<evidence type="ECO:0000256" key="5">
    <source>
        <dbReference type="SAM" id="MobiDB-lite"/>
    </source>
</evidence>
<reference evidence="7" key="1">
    <citation type="submission" date="2024-05" db="EMBL/GenBank/DDBJ databases">
        <title>Planctomycetes of the genus Singulisphaera possess chitinolytic capabilities.</title>
        <authorList>
            <person name="Ivanova A."/>
        </authorList>
    </citation>
    <scope>NUCLEOTIDE SEQUENCE</scope>
    <source>
        <strain evidence="7">Ch08T</strain>
    </source>
</reference>
<dbReference type="GO" id="GO:0042301">
    <property type="term" value="F:phosphate ion binding"/>
    <property type="evidence" value="ECO:0007669"/>
    <property type="project" value="UniProtKB-UniRule"/>
</dbReference>
<name>A0AAU7CNZ0_9BACT</name>
<dbReference type="Gene3D" id="3.40.190.10">
    <property type="entry name" value="Periplasmic binding protein-like II"/>
    <property type="match status" value="2"/>
</dbReference>
<evidence type="ECO:0000256" key="3">
    <source>
        <dbReference type="ARBA" id="ARBA00022729"/>
    </source>
</evidence>
<evidence type="ECO:0000256" key="4">
    <source>
        <dbReference type="RuleBase" id="RU367119"/>
    </source>
</evidence>
<dbReference type="EMBL" id="CP155447">
    <property type="protein sequence ID" value="XBH07282.1"/>
    <property type="molecule type" value="Genomic_DNA"/>
</dbReference>
<feature type="compositionally biased region" description="Polar residues" evidence="5">
    <location>
        <begin position="296"/>
        <end position="306"/>
    </location>
</feature>
<organism evidence="7">
    <name type="scientific">Singulisphaera sp. Ch08</name>
    <dbReference type="NCBI Taxonomy" id="3120278"/>
    <lineage>
        <taxon>Bacteria</taxon>
        <taxon>Pseudomonadati</taxon>
        <taxon>Planctomycetota</taxon>
        <taxon>Planctomycetia</taxon>
        <taxon>Isosphaerales</taxon>
        <taxon>Isosphaeraceae</taxon>
        <taxon>Singulisphaera</taxon>
    </lineage>
</organism>
<evidence type="ECO:0000313" key="7">
    <source>
        <dbReference type="EMBL" id="XBH07282.1"/>
    </source>
</evidence>
<feature type="domain" description="PBP" evidence="6">
    <location>
        <begin position="29"/>
        <end position="280"/>
    </location>
</feature>
<dbReference type="PANTHER" id="PTHR30570">
    <property type="entry name" value="PERIPLASMIC PHOSPHATE BINDING COMPONENT OF PHOSPHATE ABC TRANSPORTER"/>
    <property type="match status" value="1"/>
</dbReference>
<dbReference type="InterPro" id="IPR024370">
    <property type="entry name" value="PBP_domain"/>
</dbReference>
<keyword evidence="3" id="KW-0732">Signal</keyword>
<keyword evidence="2 4" id="KW-0813">Transport</keyword>
<dbReference type="CDD" id="cd13654">
    <property type="entry name" value="PBP2_phosphate_like_2"/>
    <property type="match status" value="1"/>
</dbReference>
<comment type="similarity">
    <text evidence="1 4">Belongs to the PstS family.</text>
</comment>